<dbReference type="InterPro" id="IPR013783">
    <property type="entry name" value="Ig-like_fold"/>
</dbReference>
<sequence length="415" mass="47725">MKYDPFYPQRNHHFCYMFSVLTVKAHIPLGHWASVAVYNNRQVAYYCNKDKKWIKERRTIDEPKDSRDWYLYQLNTLSNCTVSQCSELHVLQRIIGCELVNFPNGTVTSLRAFDEYGFDGEDFIAFNSYTLQWIDKNPKAKETKIKWDQQTKRNQFIKQYLNDCMTWISTLNNTKKTPPDVRVFARKAPDDHSKLVLSCLATAFYPRDIEMNIRLNKINTENQISSGIRPNDDGSFQMRVSVEIDRNHKGSYDCQIIHSGLTEPVTVDWGQANQAAPTLKTRTTLGESDRGQARTTDKASSNTRQVRTHNWEEATVGPFRCVFLVMYSLLLQMTGRGLTAEELHYQAVRPTSSSPPLTLPPRFSVPKPSPALVHPLSFYPTLMATCPNVHSCRRFPLITSFAGIFHLDSWNFVTS</sequence>
<evidence type="ECO:0000256" key="2">
    <source>
        <dbReference type="SAM" id="MobiDB-lite"/>
    </source>
</evidence>
<dbReference type="AlphaFoldDB" id="A0A6P6N6U8"/>
<dbReference type="PROSITE" id="PS50835">
    <property type="entry name" value="IG_LIKE"/>
    <property type="match status" value="1"/>
</dbReference>
<dbReference type="InterPro" id="IPR003597">
    <property type="entry name" value="Ig_C1-set"/>
</dbReference>
<keyword evidence="1" id="KW-0325">Glycoprotein</keyword>
<dbReference type="Proteomes" id="UP000515129">
    <property type="component" value="Unplaced"/>
</dbReference>
<dbReference type="PANTHER" id="PTHR16675">
    <property type="entry name" value="MHC CLASS I-RELATED"/>
    <property type="match status" value="1"/>
</dbReference>
<dbReference type="InterPro" id="IPR007110">
    <property type="entry name" value="Ig-like_dom"/>
</dbReference>
<evidence type="ECO:0000259" key="3">
    <source>
        <dbReference type="PROSITE" id="PS50835"/>
    </source>
</evidence>
<keyword evidence="4" id="KW-1185">Reference proteome</keyword>
<dbReference type="RefSeq" id="XP_026104163.1">
    <property type="nucleotide sequence ID" value="XM_026248378.1"/>
</dbReference>
<dbReference type="GO" id="GO:0006955">
    <property type="term" value="P:immune response"/>
    <property type="evidence" value="ECO:0007669"/>
    <property type="project" value="TreeGrafter"/>
</dbReference>
<dbReference type="InterPro" id="IPR037055">
    <property type="entry name" value="MHC_I-like_Ag-recog_sf"/>
</dbReference>
<evidence type="ECO:0000313" key="4">
    <source>
        <dbReference type="Proteomes" id="UP000515129"/>
    </source>
</evidence>
<organism evidence="4 5">
    <name type="scientific">Carassius auratus</name>
    <name type="common">Goldfish</name>
    <dbReference type="NCBI Taxonomy" id="7957"/>
    <lineage>
        <taxon>Eukaryota</taxon>
        <taxon>Metazoa</taxon>
        <taxon>Chordata</taxon>
        <taxon>Craniata</taxon>
        <taxon>Vertebrata</taxon>
        <taxon>Euteleostomi</taxon>
        <taxon>Actinopterygii</taxon>
        <taxon>Neopterygii</taxon>
        <taxon>Teleostei</taxon>
        <taxon>Ostariophysi</taxon>
        <taxon>Cypriniformes</taxon>
        <taxon>Cyprinidae</taxon>
        <taxon>Cyprininae</taxon>
        <taxon>Carassius</taxon>
    </lineage>
</organism>
<dbReference type="PANTHER" id="PTHR16675:SF193">
    <property type="entry name" value="LOC571647 PROTEIN-RELATED"/>
    <property type="match status" value="1"/>
</dbReference>
<proteinExistence type="predicted"/>
<dbReference type="OrthoDB" id="8936120at2759"/>
<dbReference type="Gene3D" id="3.30.500.10">
    <property type="entry name" value="MHC class I-like antigen recognition-like"/>
    <property type="match status" value="1"/>
</dbReference>
<dbReference type="InterPro" id="IPR011162">
    <property type="entry name" value="MHC_I/II-like_Ag-recog"/>
</dbReference>
<dbReference type="Pfam" id="PF00129">
    <property type="entry name" value="MHC_I"/>
    <property type="match status" value="1"/>
</dbReference>
<feature type="domain" description="Ig-like" evidence="3">
    <location>
        <begin position="179"/>
        <end position="268"/>
    </location>
</feature>
<protein>
    <submittedName>
        <fullName evidence="5">Zinc-alpha-2-glycoprotein-like</fullName>
    </submittedName>
</protein>
<dbReference type="SUPFAM" id="SSF48726">
    <property type="entry name" value="Immunoglobulin"/>
    <property type="match status" value="1"/>
</dbReference>
<reference evidence="5" key="1">
    <citation type="submission" date="2025-08" db="UniProtKB">
        <authorList>
            <consortium name="RefSeq"/>
        </authorList>
    </citation>
    <scope>IDENTIFICATION</scope>
    <source>
        <strain evidence="5">Wakin</strain>
        <tissue evidence="5">Muscle</tissue>
    </source>
</reference>
<dbReference type="InterPro" id="IPR050208">
    <property type="entry name" value="MHC_class-I_related"/>
</dbReference>
<evidence type="ECO:0000256" key="1">
    <source>
        <dbReference type="ARBA" id="ARBA00023180"/>
    </source>
</evidence>
<dbReference type="InterPro" id="IPR011161">
    <property type="entry name" value="MHC_I-like_Ag-recog"/>
</dbReference>
<dbReference type="Gene3D" id="2.60.40.10">
    <property type="entry name" value="Immunoglobulins"/>
    <property type="match status" value="1"/>
</dbReference>
<feature type="region of interest" description="Disordered" evidence="2">
    <location>
        <begin position="283"/>
        <end position="305"/>
    </location>
</feature>
<name>A0A6P6N6U8_CARAU</name>
<dbReference type="InterPro" id="IPR036179">
    <property type="entry name" value="Ig-like_dom_sf"/>
</dbReference>
<dbReference type="GO" id="GO:0005615">
    <property type="term" value="C:extracellular space"/>
    <property type="evidence" value="ECO:0007669"/>
    <property type="project" value="TreeGrafter"/>
</dbReference>
<feature type="compositionally biased region" description="Basic and acidic residues" evidence="2">
    <location>
        <begin position="287"/>
        <end position="297"/>
    </location>
</feature>
<dbReference type="SUPFAM" id="SSF54452">
    <property type="entry name" value="MHC antigen-recognition domain"/>
    <property type="match status" value="1"/>
</dbReference>
<dbReference type="KEGG" id="caua:113075697"/>
<dbReference type="Pfam" id="PF07654">
    <property type="entry name" value="C1-set"/>
    <property type="match status" value="1"/>
</dbReference>
<dbReference type="SMART" id="SM00407">
    <property type="entry name" value="IGc1"/>
    <property type="match status" value="1"/>
</dbReference>
<gene>
    <name evidence="5" type="primary">LOC113075697</name>
</gene>
<accession>A0A6P6N6U8</accession>
<dbReference type="GO" id="GO:0009897">
    <property type="term" value="C:external side of plasma membrane"/>
    <property type="evidence" value="ECO:0007669"/>
    <property type="project" value="TreeGrafter"/>
</dbReference>
<evidence type="ECO:0000313" key="5">
    <source>
        <dbReference type="RefSeq" id="XP_026104163.1"/>
    </source>
</evidence>
<dbReference type="GeneID" id="113075697"/>